<keyword evidence="2" id="KW-1185">Reference proteome</keyword>
<proteinExistence type="predicted"/>
<protein>
    <submittedName>
        <fullName evidence="1">Uncharacterized protein</fullName>
    </submittedName>
</protein>
<evidence type="ECO:0000313" key="2">
    <source>
        <dbReference type="Proteomes" id="UP000663879"/>
    </source>
</evidence>
<gene>
    <name evidence="1" type="ORF">OXX778_LOCUS8427</name>
</gene>
<organism evidence="1 2">
    <name type="scientific">Brachionus calyciflorus</name>
    <dbReference type="NCBI Taxonomy" id="104777"/>
    <lineage>
        <taxon>Eukaryota</taxon>
        <taxon>Metazoa</taxon>
        <taxon>Spiralia</taxon>
        <taxon>Gnathifera</taxon>
        <taxon>Rotifera</taxon>
        <taxon>Eurotatoria</taxon>
        <taxon>Monogononta</taxon>
        <taxon>Pseudotrocha</taxon>
        <taxon>Ploima</taxon>
        <taxon>Brachionidae</taxon>
        <taxon>Brachionus</taxon>
    </lineage>
</organism>
<reference evidence="1" key="1">
    <citation type="submission" date="2021-02" db="EMBL/GenBank/DDBJ databases">
        <authorList>
            <person name="Nowell W R."/>
        </authorList>
    </citation>
    <scope>NUCLEOTIDE SEQUENCE</scope>
    <source>
        <strain evidence="1">Ploen Becks lab</strain>
    </source>
</reference>
<accession>A0A813VGC8</accession>
<dbReference type="EMBL" id="CAJNOC010001157">
    <property type="protein sequence ID" value="CAF0840463.1"/>
    <property type="molecule type" value="Genomic_DNA"/>
</dbReference>
<name>A0A813VGC8_9BILA</name>
<comment type="caution">
    <text evidence="1">The sequence shown here is derived from an EMBL/GenBank/DDBJ whole genome shotgun (WGS) entry which is preliminary data.</text>
</comment>
<evidence type="ECO:0000313" key="1">
    <source>
        <dbReference type="EMBL" id="CAF0840463.1"/>
    </source>
</evidence>
<dbReference type="OrthoDB" id="10494187at2759"/>
<dbReference type="AlphaFoldDB" id="A0A813VGC8"/>
<sequence>MTSKAIDKENSSLFGNLSKSTAKSLGFQNANHQNLKEKHSTPVISLEKKTLINNAKELANTVGKQRRALGDVLNTAPNRQKTLGLGITPKINRKINIENTPSDQKKFANLNLNDFQNLQNVQCVKKESQQDEELPPVENFIGSKYDNFDDIFSDGRLSEILLAQDNVTFGANLNHRSGYFYEQEEKIQIDEDDNDFIEMELKKVKKSLKKMHKNTELKTMEIESLDDLMPKIWEDSYEEDY</sequence>
<dbReference type="Proteomes" id="UP000663879">
    <property type="component" value="Unassembled WGS sequence"/>
</dbReference>